<keyword evidence="3" id="KW-1185">Reference proteome</keyword>
<reference evidence="2 3" key="1">
    <citation type="submission" date="2020-01" db="EMBL/GenBank/DDBJ databases">
        <authorList>
            <consortium name="DOE Joint Genome Institute"/>
            <person name="Haridas S."/>
            <person name="Albert R."/>
            <person name="Binder M."/>
            <person name="Bloem J."/>
            <person name="Labutti K."/>
            <person name="Salamov A."/>
            <person name="Andreopoulos B."/>
            <person name="Baker S.E."/>
            <person name="Barry K."/>
            <person name="Bills G."/>
            <person name="Bluhm B.H."/>
            <person name="Cannon C."/>
            <person name="Castanera R."/>
            <person name="Culley D.E."/>
            <person name="Daum C."/>
            <person name="Ezra D."/>
            <person name="Gonzalez J.B."/>
            <person name="Henrissat B."/>
            <person name="Kuo A."/>
            <person name="Liang C."/>
            <person name="Lipzen A."/>
            <person name="Lutzoni F."/>
            <person name="Magnuson J."/>
            <person name="Mondo S."/>
            <person name="Nolan M."/>
            <person name="Ohm R."/>
            <person name="Pangilinan J."/>
            <person name="Park H.-J.H."/>
            <person name="Ramirez L."/>
            <person name="Alfaro M."/>
            <person name="Sun H."/>
            <person name="Tritt A."/>
            <person name="Yoshinaga Y."/>
            <person name="Zwiers L.-H.L."/>
            <person name="Turgeon B.G."/>
            <person name="Goodwin S.B."/>
            <person name="Spatafora J.W."/>
            <person name="Crous P.W."/>
            <person name="Grigoriev I.V."/>
        </authorList>
    </citation>
    <scope>NUCLEOTIDE SEQUENCE [LARGE SCALE GENOMIC DNA]</scope>
    <source>
        <strain evidence="2 3">CBS 611.86</strain>
    </source>
</reference>
<sequence length="359" mass="40300">MSSPTAGFYVGACPGAYPESDTETELASAEGFYVGGYTESDVQAEAERAVAEGFHIGGHPASELEVETAVREQAVGGEAGERHGEGDQTVAVRFPNQTAQPPSTMPQVTFSEFLANVMLTCNAALSRKLANKPQEPMIVAKLLKSQAEECEKLLAERDVFKAKLDVVKAERDTFKAKLDVLKAGRDASEAERDTFKVERGAFASIALASQAKHDNIIAERDALKTERNALKAERDALETERDDMEADREFFKAECADLVESNTEFELETAKYATELERLKERYEKLEEVHITHHDIMQSLEEQKMVEARNQREKQELELSLLQHRELVEDELSHFEDKLSRFKDEVSRFEKQKLKPNVV</sequence>
<dbReference type="Proteomes" id="UP000481861">
    <property type="component" value="Unassembled WGS sequence"/>
</dbReference>
<evidence type="ECO:0000256" key="1">
    <source>
        <dbReference type="SAM" id="Coils"/>
    </source>
</evidence>
<organism evidence="2 3">
    <name type="scientific">Massariosphaeria phaeospora</name>
    <dbReference type="NCBI Taxonomy" id="100035"/>
    <lineage>
        <taxon>Eukaryota</taxon>
        <taxon>Fungi</taxon>
        <taxon>Dikarya</taxon>
        <taxon>Ascomycota</taxon>
        <taxon>Pezizomycotina</taxon>
        <taxon>Dothideomycetes</taxon>
        <taxon>Pleosporomycetidae</taxon>
        <taxon>Pleosporales</taxon>
        <taxon>Pleosporales incertae sedis</taxon>
        <taxon>Massariosphaeria</taxon>
    </lineage>
</organism>
<proteinExistence type="predicted"/>
<accession>A0A7C8M2K3</accession>
<gene>
    <name evidence="2" type="ORF">BDV95DRAFT_598963</name>
</gene>
<dbReference type="Gene3D" id="1.20.5.1000">
    <property type="entry name" value="arf6 gtpase in complex with a specific effector, jip4"/>
    <property type="match status" value="1"/>
</dbReference>
<dbReference type="AlphaFoldDB" id="A0A7C8M2K3"/>
<dbReference type="EMBL" id="JAADJZ010000028">
    <property type="protein sequence ID" value="KAF2866338.1"/>
    <property type="molecule type" value="Genomic_DNA"/>
</dbReference>
<protein>
    <submittedName>
        <fullName evidence="2">Uncharacterized protein</fullName>
    </submittedName>
</protein>
<keyword evidence="1" id="KW-0175">Coiled coil</keyword>
<evidence type="ECO:0000313" key="3">
    <source>
        <dbReference type="Proteomes" id="UP000481861"/>
    </source>
</evidence>
<name>A0A7C8M2K3_9PLEO</name>
<evidence type="ECO:0000313" key="2">
    <source>
        <dbReference type="EMBL" id="KAF2866338.1"/>
    </source>
</evidence>
<dbReference type="OrthoDB" id="10255512at2759"/>
<comment type="caution">
    <text evidence="2">The sequence shown here is derived from an EMBL/GenBank/DDBJ whole genome shotgun (WGS) entry which is preliminary data.</text>
</comment>
<feature type="coiled-coil region" evidence="1">
    <location>
        <begin position="213"/>
        <end position="352"/>
    </location>
</feature>